<proteinExistence type="predicted"/>
<organism evidence="4 5">
    <name type="scientific">Caenorhabditis auriculariae</name>
    <dbReference type="NCBI Taxonomy" id="2777116"/>
    <lineage>
        <taxon>Eukaryota</taxon>
        <taxon>Metazoa</taxon>
        <taxon>Ecdysozoa</taxon>
        <taxon>Nematoda</taxon>
        <taxon>Chromadorea</taxon>
        <taxon>Rhabditida</taxon>
        <taxon>Rhabditina</taxon>
        <taxon>Rhabditomorpha</taxon>
        <taxon>Rhabditoidea</taxon>
        <taxon>Rhabditidae</taxon>
        <taxon>Peloderinae</taxon>
        <taxon>Caenorhabditis</taxon>
    </lineage>
</organism>
<dbReference type="PANTHER" id="PTHR31697">
    <property type="entry name" value="INTEGRATOR COMPLEX SUBUNIT 5"/>
    <property type="match status" value="1"/>
</dbReference>
<dbReference type="Proteomes" id="UP000835052">
    <property type="component" value="Unassembled WGS sequence"/>
</dbReference>
<dbReference type="EMBL" id="CAJGYM010000135">
    <property type="protein sequence ID" value="CAD6198692.1"/>
    <property type="molecule type" value="Genomic_DNA"/>
</dbReference>
<reference evidence="4" key="1">
    <citation type="submission" date="2020-10" db="EMBL/GenBank/DDBJ databases">
        <authorList>
            <person name="Kikuchi T."/>
        </authorList>
    </citation>
    <scope>NUCLEOTIDE SEQUENCE</scope>
    <source>
        <strain evidence="4">NKZ352</strain>
    </source>
</reference>
<dbReference type="Pfam" id="PF14837">
    <property type="entry name" value="INTS5_N"/>
    <property type="match status" value="1"/>
</dbReference>
<keyword evidence="5" id="KW-1185">Reference proteome</keyword>
<feature type="compositionally biased region" description="Basic and acidic residues" evidence="1">
    <location>
        <begin position="35"/>
        <end position="58"/>
    </location>
</feature>
<protein>
    <submittedName>
        <fullName evidence="4">Uncharacterized protein</fullName>
    </submittedName>
</protein>
<comment type="caution">
    <text evidence="4">The sequence shown here is derived from an EMBL/GenBank/DDBJ whole genome shotgun (WGS) entry which is preliminary data.</text>
</comment>
<gene>
    <name evidence="4" type="ORF">CAUJ_LOCUS14598</name>
</gene>
<evidence type="ECO:0000256" key="1">
    <source>
        <dbReference type="SAM" id="MobiDB-lite"/>
    </source>
</evidence>
<feature type="compositionally biased region" description="Basic residues" evidence="1">
    <location>
        <begin position="25"/>
        <end position="34"/>
    </location>
</feature>
<dbReference type="PANTHER" id="PTHR31697:SF2">
    <property type="entry name" value="INTEGRATOR COMPLEX SUBUNIT 5"/>
    <property type="match status" value="1"/>
</dbReference>
<evidence type="ECO:0000259" key="2">
    <source>
        <dbReference type="Pfam" id="PF14837"/>
    </source>
</evidence>
<dbReference type="InterPro" id="IPR040316">
    <property type="entry name" value="INTS5"/>
</dbReference>
<name>A0A8S1HSB3_9PELO</name>
<dbReference type="GO" id="GO:0034472">
    <property type="term" value="P:snRNA 3'-end processing"/>
    <property type="evidence" value="ECO:0007669"/>
    <property type="project" value="TreeGrafter"/>
</dbReference>
<dbReference type="InterPro" id="IPR029445">
    <property type="entry name" value="INTS5_N"/>
</dbReference>
<dbReference type="GO" id="GO:0032039">
    <property type="term" value="C:integrator complex"/>
    <property type="evidence" value="ECO:0007669"/>
    <property type="project" value="InterPro"/>
</dbReference>
<accession>A0A8S1HSB3</accession>
<feature type="region of interest" description="Disordered" evidence="1">
    <location>
        <begin position="1"/>
        <end position="58"/>
    </location>
</feature>
<dbReference type="OrthoDB" id="69088at2759"/>
<feature type="domain" description="Integrator complex subunit 5 C-terminal" evidence="3">
    <location>
        <begin position="350"/>
        <end position="1032"/>
    </location>
</feature>
<sequence length="1070" mass="121716">MPPGPSPRKRGRGGGGPSVRGAKNAPRKSHGQRKHVQEAVEEKAQAEWDFSQFEKEPTSAEDLELNMINSKLLKEPEEEEFEDIPTARDELLEIQLSEKYQRAHHLYENFLQISTVGDIAAIYRNRAVWTNFTLEELVPPAANIFYAVPSTRPAVFLLHGDVDSRSHSFVFLIGGKIRSLPWSLPLKKRRRGPTCGRFFEKYLNDTASVRAATELLTWSCGLTSELSMHNSGRPCALQAGPGAENLLEVFMSCEPIAALIRITDLCVQFLIDRVPENCMKMLFEASRHGAHFNWVWLHIVRSFPSLIAEHLLATGAEQFKIYVEDIALKKKSHQTQPQVISTIHSEYQTKFLAISDVFNFLMRKRSPELQDLVTNMLKESLNCDLDPETKAFSNLSLTFFLKLVTCSMETLRLLVTQNLSLVTPQNLVRAVRQVLSVDQSIVLANQPSYKDFLQKVVEVIDANTHGTVFETLVRFVFDQDVYKGFNRSERDIEEYQFMRGGAYNVLNSMVGRITRIAHSPGTDLCPSEHPSILAFSHGPKLQFLIDSMYQNTTSSTLLIRHLHAVAIAFGEMKAAEIVLRILMTTPEDKPQFLYLFTAFLTSTAKFFPNIMEIFYKEMFALKMMVENDMDLAPEGQNEMRANLARNVRILLDWESMADDFHPITFLGSKMVPKALEVFRLGYRLISAVFAINSPKPKYHRKVLMEISVLYRLLSKLAMFLQLALSVIGREHDQGICVFEETRSAILIFLYGNHLHQQMLPFVPLFIELFVSLCFQNAHSLFGETVDLRAEHLDDIPANLTKNDEFKQLEEGPSTIAALRKLRLNDSAAKMAHSGTLTARNGRLKRKFDGVDEESAEEIAMEDERQRLCVLLDALRTMCKTGSIETQLTNGKQLALLLTENLTKNAVVGDYKFGDWDDESEIISRYIEVNGRIDASPLCDGLLRILSETRCYPYCMPLVKAQLAQVMKDAEIAPEGARMSEESRQRLHRWVMLAARGGLLHERFIYICDLEQFATAYETFLLLGEIWRYIQKKGLLLPTIDTYHEDLMNGVDTLIPLEIESMDSFFSRSID</sequence>
<dbReference type="InterPro" id="IPR029444">
    <property type="entry name" value="INTS5_C"/>
</dbReference>
<evidence type="ECO:0000259" key="3">
    <source>
        <dbReference type="Pfam" id="PF14838"/>
    </source>
</evidence>
<dbReference type="AlphaFoldDB" id="A0A8S1HSB3"/>
<feature type="domain" description="Integrator complex subunit 5 N-terminal" evidence="2">
    <location>
        <begin position="130"/>
        <end position="320"/>
    </location>
</feature>
<evidence type="ECO:0000313" key="4">
    <source>
        <dbReference type="EMBL" id="CAD6198692.1"/>
    </source>
</evidence>
<evidence type="ECO:0000313" key="5">
    <source>
        <dbReference type="Proteomes" id="UP000835052"/>
    </source>
</evidence>
<dbReference type="Pfam" id="PF14838">
    <property type="entry name" value="INTS5_C"/>
    <property type="match status" value="1"/>
</dbReference>